<sequence>MERGGGSHSGKPHSIDRSKVWSDNVQSQFKKRAFVLSVGASAIAALVACGGGGSESGSSLSPSQVQGKAVDFYLSQANVVFIDCNNQTTTTDNEGNFTVPSGCAKSAIKVSGGTDIGTGLPFGGVLQAPATDLTQGGTLLVSPMTTLLSQVGTDQRAALASKLGVQASDLLSKDPMNDSGLLQNVVVTQQLIEQIAKTLIGLSQSTGGTLTPEAAAAAAAAAVASVLVGSTGSADLSDPTLIAKVIVAAVKNSAASLPASVVAKIEAIADNLAALVAPVIAGRVANVNDGLDSVELNATPAETLASLQKAGSMHAVVDSVQSSESNLLVAALSPAALRDTTLSDSLAGLGKAVADGDEDTINEAATTLGGNVNTSNLGNIIHQIKYKDFLRVDSISVNDTVVPVSSAITVRGGTISSLKTSVTQVGSPFGDRSSEIRAGVRYRYNGNELNAVIQRIVLTFNSDNKLVAAEVPAGTAFEFVLKGSTNTRLSITSTGDNLLDGTTGQLVLPIDKLQAKLKSSGILSAEQVDALTPKAPARVDIALAIAGTSGKLVRVRAESGNGNRTQSLPVIRINAGDSSVVGYGKRSVVTLLP</sequence>
<organism evidence="1">
    <name type="scientific">Ralstonia syzygii R24</name>
    <dbReference type="NCBI Taxonomy" id="907261"/>
    <lineage>
        <taxon>Bacteria</taxon>
        <taxon>Pseudomonadati</taxon>
        <taxon>Pseudomonadota</taxon>
        <taxon>Betaproteobacteria</taxon>
        <taxon>Burkholderiales</taxon>
        <taxon>Burkholderiaceae</taxon>
        <taxon>Ralstonia</taxon>
        <taxon>Ralstonia solanacearum species complex</taxon>
    </lineage>
</organism>
<reference evidence="1" key="1">
    <citation type="journal article" date="2011" name="PLoS ONE">
        <title>Ralstonia syzygii, the Blood Disease Bacterium and some Asian R. solanacearum strains form a single genomic species despite divergent lifestyles.</title>
        <authorList>
            <person name="Remenant B."/>
            <person name="de Cambiaire J.C."/>
            <person name="Cellier G."/>
            <person name="Jacobs J.M."/>
            <person name="Mangenot S."/>
            <person name="Barbe V."/>
            <person name="Lajus A."/>
            <person name="Vallenet D."/>
            <person name="Medigue C."/>
            <person name="Fegan M."/>
            <person name="Allen C."/>
            <person name="Prior P."/>
        </authorList>
    </citation>
    <scope>NUCLEOTIDE SEQUENCE</scope>
    <source>
        <strain evidence="1">R24</strain>
    </source>
</reference>
<accession>G3AA08</accession>
<proteinExistence type="predicted"/>
<reference evidence="1" key="2">
    <citation type="submission" date="2011-04" db="EMBL/GenBank/DDBJ databases">
        <authorList>
            <person name="Genoscope - CEA"/>
        </authorList>
    </citation>
    <scope>NUCLEOTIDE SEQUENCE</scope>
    <source>
        <strain evidence="1">R24</strain>
    </source>
</reference>
<gene>
    <name evidence="1" type="primary">tek</name>
    <name evidence="1" type="ORF">RALSY_mp10683</name>
</gene>
<evidence type="ECO:0000313" key="1">
    <source>
        <dbReference type="EMBL" id="CCA88142.1"/>
    </source>
</evidence>
<name>G3AA08_9RALS</name>
<dbReference type="AlphaFoldDB" id="G3AA08"/>
<protein>
    <submittedName>
        <fullName evidence="1">Membrane associated, exported and processed into extracellular protein EXP</fullName>
    </submittedName>
</protein>
<dbReference type="EMBL" id="FR854090">
    <property type="protein sequence ID" value="CCA88142.1"/>
    <property type="molecule type" value="Genomic_DNA"/>
</dbReference>